<dbReference type="AlphaFoldDB" id="A0A2P8CCV4"/>
<dbReference type="PROSITE" id="PS00785">
    <property type="entry name" value="5_NUCLEOTIDASE_1"/>
    <property type="match status" value="1"/>
</dbReference>
<dbReference type="PANTHER" id="PTHR11575:SF24">
    <property type="entry name" value="5'-NUCLEOTIDASE"/>
    <property type="match status" value="1"/>
</dbReference>
<reference evidence="4 7" key="2">
    <citation type="submission" date="2019-10" db="EMBL/GenBank/DDBJ databases">
        <title>Prolixibacter strains distinguished by the presence of nitrate reductase genes were adept at nitrate-dependent anaerobic corrosion of metallic iron and carbon steel.</title>
        <authorList>
            <person name="Iino T."/>
            <person name="Shono N."/>
            <person name="Ito K."/>
            <person name="Nakamura R."/>
            <person name="Sueoka K."/>
            <person name="Harayama S."/>
            <person name="Ohkuma M."/>
        </authorList>
    </citation>
    <scope>NUCLEOTIDE SEQUENCE [LARGE SCALE GENOMIC DNA]</scope>
    <source>
        <strain evidence="4 7">MIC1-1</strain>
    </source>
</reference>
<dbReference type="EMBL" id="PYGC01000005">
    <property type="protein sequence ID" value="PSK82795.1"/>
    <property type="molecule type" value="Genomic_DNA"/>
</dbReference>
<accession>A0A2P8CCV4</accession>
<dbReference type="InterPro" id="IPR006179">
    <property type="entry name" value="5_nucleotidase/apyrase"/>
</dbReference>
<keyword evidence="7" id="KW-1185">Reference proteome</keyword>
<evidence type="ECO:0000313" key="6">
    <source>
        <dbReference type="Proteomes" id="UP000240621"/>
    </source>
</evidence>
<sequence>MQNRRTFIKNLAAGSVGVGLLGKAAVSLAAKSDDYTKLSILHTNDWHSHIDPFPADAPRHANEGGMARRSALINQIRKEEKNILLLDAGDVFQGTPYFNFYKGKLEFELMSEVGYDAATIGNHEFDNGLEGIDKQLPHAKFPFICSNYDFSDTILAGKTIQNKVFERGGIRIGVYGLGVELDGLVAPDNFGKTRYLDPLKVALEQEKYLRGERGVDMVICLSHLGYKYRDDKVSDQAIADNTYVTDLIIGGHTHTFLEHPEMHTNKAGKQILVNQVGWAGLLLGRIDFYVTRKGDAKSEYTAIPIK</sequence>
<organism evidence="5 6">
    <name type="scientific">Prolixibacter denitrificans</name>
    <dbReference type="NCBI Taxonomy" id="1541063"/>
    <lineage>
        <taxon>Bacteria</taxon>
        <taxon>Pseudomonadati</taxon>
        <taxon>Bacteroidota</taxon>
        <taxon>Bacteroidia</taxon>
        <taxon>Marinilabiliales</taxon>
        <taxon>Prolixibacteraceae</taxon>
        <taxon>Prolixibacter</taxon>
    </lineage>
</organism>
<evidence type="ECO:0000313" key="4">
    <source>
        <dbReference type="EMBL" id="GET21390.1"/>
    </source>
</evidence>
<dbReference type="SUPFAM" id="SSF56300">
    <property type="entry name" value="Metallo-dependent phosphatases"/>
    <property type="match status" value="1"/>
</dbReference>
<dbReference type="InterPro" id="IPR006146">
    <property type="entry name" value="5'-Nucleotdase_CS"/>
</dbReference>
<dbReference type="GO" id="GO:0016788">
    <property type="term" value="F:hydrolase activity, acting on ester bonds"/>
    <property type="evidence" value="ECO:0007669"/>
    <property type="project" value="InterPro"/>
</dbReference>
<dbReference type="Proteomes" id="UP000396862">
    <property type="component" value="Unassembled WGS sequence"/>
</dbReference>
<dbReference type="EMBL" id="BLAU01000001">
    <property type="protein sequence ID" value="GET21390.1"/>
    <property type="molecule type" value="Genomic_DNA"/>
</dbReference>
<dbReference type="InterPro" id="IPR006311">
    <property type="entry name" value="TAT_signal"/>
</dbReference>
<protein>
    <submittedName>
        <fullName evidence="5">5'-nucleotidase</fullName>
    </submittedName>
    <submittedName>
        <fullName evidence="4">Metallophosphatase</fullName>
    </submittedName>
</protein>
<dbReference type="Proteomes" id="UP000240621">
    <property type="component" value="Unassembled WGS sequence"/>
</dbReference>
<dbReference type="InterPro" id="IPR004843">
    <property type="entry name" value="Calcineurin-like_PHP"/>
</dbReference>
<evidence type="ECO:0000313" key="5">
    <source>
        <dbReference type="EMBL" id="PSK82795.1"/>
    </source>
</evidence>
<feature type="domain" description="Calcineurin-like phosphoesterase" evidence="3">
    <location>
        <begin position="39"/>
        <end position="255"/>
    </location>
</feature>
<evidence type="ECO:0000259" key="3">
    <source>
        <dbReference type="Pfam" id="PF00149"/>
    </source>
</evidence>
<dbReference type="PROSITE" id="PS00786">
    <property type="entry name" value="5_NUCLEOTIDASE_2"/>
    <property type="match status" value="1"/>
</dbReference>
<evidence type="ECO:0000256" key="1">
    <source>
        <dbReference type="ARBA" id="ARBA00006654"/>
    </source>
</evidence>
<name>A0A2P8CCV4_9BACT</name>
<comment type="similarity">
    <text evidence="1 2">Belongs to the 5'-nucleotidase family.</text>
</comment>
<dbReference type="OrthoDB" id="9775118at2"/>
<evidence type="ECO:0000313" key="7">
    <source>
        <dbReference type="Proteomes" id="UP000396862"/>
    </source>
</evidence>
<dbReference type="InterPro" id="IPR029052">
    <property type="entry name" value="Metallo-depent_PP-like"/>
</dbReference>
<keyword evidence="2" id="KW-0547">Nucleotide-binding</keyword>
<gene>
    <name evidence="5" type="ORF">CLV93_105189</name>
    <name evidence="4" type="ORF">JCM18694_16360</name>
</gene>
<evidence type="ECO:0000256" key="2">
    <source>
        <dbReference type="RuleBase" id="RU362119"/>
    </source>
</evidence>
<keyword evidence="2" id="KW-0378">Hydrolase</keyword>
<dbReference type="GO" id="GO:0046872">
    <property type="term" value="F:metal ion binding"/>
    <property type="evidence" value="ECO:0007669"/>
    <property type="project" value="InterPro"/>
</dbReference>
<dbReference type="PRINTS" id="PR01607">
    <property type="entry name" value="APYRASEFAMLY"/>
</dbReference>
<reference evidence="5 6" key="1">
    <citation type="submission" date="2018-03" db="EMBL/GenBank/DDBJ databases">
        <title>Genomic Encyclopedia of Archaeal and Bacterial Type Strains, Phase II (KMG-II): from individual species to whole genera.</title>
        <authorList>
            <person name="Goeker M."/>
        </authorList>
    </citation>
    <scope>NUCLEOTIDE SEQUENCE [LARGE SCALE GENOMIC DNA]</scope>
    <source>
        <strain evidence="5 6">DSM 27267</strain>
    </source>
</reference>
<dbReference type="PROSITE" id="PS51318">
    <property type="entry name" value="TAT"/>
    <property type="match status" value="1"/>
</dbReference>
<dbReference type="Gene3D" id="3.60.21.10">
    <property type="match status" value="1"/>
</dbReference>
<dbReference type="PANTHER" id="PTHR11575">
    <property type="entry name" value="5'-NUCLEOTIDASE-RELATED"/>
    <property type="match status" value="1"/>
</dbReference>
<dbReference type="RefSeq" id="WP_106542387.1">
    <property type="nucleotide sequence ID" value="NZ_BLAU01000001.1"/>
</dbReference>
<proteinExistence type="inferred from homology"/>
<dbReference type="GO" id="GO:0000166">
    <property type="term" value="F:nucleotide binding"/>
    <property type="evidence" value="ECO:0007669"/>
    <property type="project" value="UniProtKB-KW"/>
</dbReference>
<dbReference type="GO" id="GO:0009166">
    <property type="term" value="P:nucleotide catabolic process"/>
    <property type="evidence" value="ECO:0007669"/>
    <property type="project" value="InterPro"/>
</dbReference>
<comment type="caution">
    <text evidence="5">The sequence shown here is derived from an EMBL/GenBank/DDBJ whole genome shotgun (WGS) entry which is preliminary data.</text>
</comment>
<dbReference type="Pfam" id="PF00149">
    <property type="entry name" value="Metallophos"/>
    <property type="match status" value="1"/>
</dbReference>